<proteinExistence type="predicted"/>
<dbReference type="Proteomes" id="UP000238270">
    <property type="component" value="Unassembled WGS sequence"/>
</dbReference>
<reference evidence="1 2" key="1">
    <citation type="submission" date="2016-08" db="EMBL/GenBank/DDBJ databases">
        <title>Evolution of the type three secretion system and type three effector repertoires in Xanthomonas.</title>
        <authorList>
            <person name="Merda D."/>
            <person name="Briand M."/>
            <person name="Bosis E."/>
            <person name="Rousseau C."/>
            <person name="Portier P."/>
            <person name="Jacques M.-A."/>
            <person name="Fischer-Le Saux M."/>
        </authorList>
    </citation>
    <scope>NUCLEOTIDE SEQUENCE [LARGE SCALE GENOMIC DNA]</scope>
    <source>
        <strain evidence="1 2">CFBP 3122</strain>
    </source>
</reference>
<dbReference type="AlphaFoldDB" id="A0A2S6YZB2"/>
<comment type="caution">
    <text evidence="1">The sequence shown here is derived from an EMBL/GenBank/DDBJ whole genome shotgun (WGS) entry which is preliminary data.</text>
</comment>
<gene>
    <name evidence="1" type="ORF">XaplCFBP3122_20215</name>
</gene>
<evidence type="ECO:0000313" key="2">
    <source>
        <dbReference type="Proteomes" id="UP000238270"/>
    </source>
</evidence>
<organism evidence="1 2">
    <name type="scientific">Xanthomonas arboricola pv. populi</name>
    <dbReference type="NCBI Taxonomy" id="487823"/>
    <lineage>
        <taxon>Bacteria</taxon>
        <taxon>Pseudomonadati</taxon>
        <taxon>Pseudomonadota</taxon>
        <taxon>Gammaproteobacteria</taxon>
        <taxon>Lysobacterales</taxon>
        <taxon>Lysobacteraceae</taxon>
        <taxon>Xanthomonas</taxon>
    </lineage>
</organism>
<name>A0A2S6YZB2_9XANT</name>
<accession>A0A2S6YZB2</accession>
<dbReference type="EMBL" id="MIGV01000046">
    <property type="protein sequence ID" value="PPT73523.1"/>
    <property type="molecule type" value="Genomic_DNA"/>
</dbReference>
<protein>
    <submittedName>
        <fullName evidence="1">Uncharacterized protein</fullName>
    </submittedName>
</protein>
<evidence type="ECO:0000313" key="1">
    <source>
        <dbReference type="EMBL" id="PPT73523.1"/>
    </source>
</evidence>
<sequence length="78" mass="8579">MMGCEFDRFAKGFSAWMTRSSELPDIPKGARHMVSGMQWRNLKLPDGGPMVAHLAGRLSSVLPATLLRNEVNVTMTCA</sequence>